<name>A0A381RY22_9ZZZZ</name>
<accession>A0A381RY22</accession>
<dbReference type="PANTHER" id="PTHR46732">
    <property type="entry name" value="ATP-DEPENDENT PROTEASE LA (LON) DOMAIN PROTEIN"/>
    <property type="match status" value="1"/>
</dbReference>
<sequence>MALVKLPLFPLNIVVLPFEEVPLHIFESRYKQMVKYSIAQGKPFGIVFKDDKDIDTLGCSVEITKVIKTYTSGEYDIVVTGRKRFKIMNRTKKEGLWIGNVEFFLDQASIDSNLFDEIQDEYLKVLLKFGIEENLELHLNKKLSYEFVKGILLPISIKKKLLEIVNEKDRLSFIKDLFNNIQSQSPISQNGQNIPEA</sequence>
<dbReference type="InterPro" id="IPR046336">
    <property type="entry name" value="Lon_prtase_N_sf"/>
</dbReference>
<dbReference type="Gene3D" id="2.30.130.40">
    <property type="entry name" value="LON domain-like"/>
    <property type="match status" value="1"/>
</dbReference>
<feature type="domain" description="Lon N-terminal" evidence="1">
    <location>
        <begin position="5"/>
        <end position="180"/>
    </location>
</feature>
<evidence type="ECO:0000259" key="1">
    <source>
        <dbReference type="SMART" id="SM00464"/>
    </source>
</evidence>
<gene>
    <name evidence="2" type="ORF">METZ01_LOCUS49596</name>
</gene>
<dbReference type="InterPro" id="IPR003111">
    <property type="entry name" value="Lon_prtase_N"/>
</dbReference>
<dbReference type="SUPFAM" id="SSF88697">
    <property type="entry name" value="PUA domain-like"/>
    <property type="match status" value="1"/>
</dbReference>
<dbReference type="SMART" id="SM00464">
    <property type="entry name" value="LON"/>
    <property type="match status" value="1"/>
</dbReference>
<organism evidence="2">
    <name type="scientific">marine metagenome</name>
    <dbReference type="NCBI Taxonomy" id="408172"/>
    <lineage>
        <taxon>unclassified sequences</taxon>
        <taxon>metagenomes</taxon>
        <taxon>ecological metagenomes</taxon>
    </lineage>
</organism>
<dbReference type="Pfam" id="PF02190">
    <property type="entry name" value="LON_substr_bdg"/>
    <property type="match status" value="1"/>
</dbReference>
<dbReference type="InterPro" id="IPR015947">
    <property type="entry name" value="PUA-like_sf"/>
</dbReference>
<evidence type="ECO:0000313" key="2">
    <source>
        <dbReference type="EMBL" id="SUZ96742.1"/>
    </source>
</evidence>
<dbReference type="EMBL" id="UINC01002444">
    <property type="protein sequence ID" value="SUZ96742.1"/>
    <property type="molecule type" value="Genomic_DNA"/>
</dbReference>
<proteinExistence type="predicted"/>
<protein>
    <recommendedName>
        <fullName evidence="1">Lon N-terminal domain-containing protein</fullName>
    </recommendedName>
</protein>
<dbReference type="PANTHER" id="PTHR46732:SF8">
    <property type="entry name" value="ATP-DEPENDENT PROTEASE LA (LON) DOMAIN PROTEIN"/>
    <property type="match status" value="1"/>
</dbReference>
<reference evidence="2" key="1">
    <citation type="submission" date="2018-05" db="EMBL/GenBank/DDBJ databases">
        <authorList>
            <person name="Lanie J.A."/>
            <person name="Ng W.-L."/>
            <person name="Kazmierczak K.M."/>
            <person name="Andrzejewski T.M."/>
            <person name="Davidsen T.M."/>
            <person name="Wayne K.J."/>
            <person name="Tettelin H."/>
            <person name="Glass J.I."/>
            <person name="Rusch D."/>
            <person name="Podicherti R."/>
            <person name="Tsui H.-C.T."/>
            <person name="Winkler M.E."/>
        </authorList>
    </citation>
    <scope>NUCLEOTIDE SEQUENCE</scope>
</reference>
<dbReference type="AlphaFoldDB" id="A0A381RY22"/>